<organism evidence="3 4">
    <name type="scientific">Stephanodiscus triporus</name>
    <dbReference type="NCBI Taxonomy" id="2934178"/>
    <lineage>
        <taxon>Eukaryota</taxon>
        <taxon>Sar</taxon>
        <taxon>Stramenopiles</taxon>
        <taxon>Ochrophyta</taxon>
        <taxon>Bacillariophyta</taxon>
        <taxon>Coscinodiscophyceae</taxon>
        <taxon>Thalassiosirophycidae</taxon>
        <taxon>Stephanodiscales</taxon>
        <taxon>Stephanodiscaceae</taxon>
        <taxon>Stephanodiscus</taxon>
    </lineage>
</organism>
<feature type="transmembrane region" description="Helical" evidence="1">
    <location>
        <begin position="12"/>
        <end position="38"/>
    </location>
</feature>
<keyword evidence="4" id="KW-1185">Reference proteome</keyword>
<evidence type="ECO:0000256" key="1">
    <source>
        <dbReference type="SAM" id="Phobius"/>
    </source>
</evidence>
<feature type="domain" description="Nucleotide-diphospho-sugar transferase" evidence="2">
    <location>
        <begin position="205"/>
        <end position="365"/>
    </location>
</feature>
<sequence length="375" mass="42876">MQKRNNGKSPRLLGLLLVVIAIAIFFNVTALFMIPYIIGWQGQKLLAIGDSFFRPPSRVTKRSFEASAARRRELNVLRDRDEGDDAFCESMRGGVAPGSTADRAMVHVLVSNSGHFPFLHNVILSLIRSGLDWRPVVLAIGSNVCPMIENQTELVGKVVCMPYLERLLLQLARDEPESMQQIKKENVVPNHGDNVTKIFEVIDSTFYGWGAVEHKFLINAKLYALRDVLNCGFDAFVTDTDVGFRRDPRPYFDVGDGPEGDVLAQNDTNPTSYPLNINSGFMYWRWTDSNLRLVNDIITVPPFWYIDQARVNLIMLERGTPHMILDEYKFPNGHMFLNHFDELDDDEVIAFHANYNDRQGQKEDMLRKMGLWYLR</sequence>
<dbReference type="Pfam" id="PF03407">
    <property type="entry name" value="Nucleotid_trans"/>
    <property type="match status" value="1"/>
</dbReference>
<gene>
    <name evidence="3" type="ORF">ACHAW5_008959</name>
</gene>
<comment type="caution">
    <text evidence="3">The sequence shown here is derived from an EMBL/GenBank/DDBJ whole genome shotgun (WGS) entry which is preliminary data.</text>
</comment>
<evidence type="ECO:0000313" key="3">
    <source>
        <dbReference type="EMBL" id="KAL3799064.1"/>
    </source>
</evidence>
<evidence type="ECO:0000259" key="2">
    <source>
        <dbReference type="Pfam" id="PF03407"/>
    </source>
</evidence>
<keyword evidence="1" id="KW-1133">Transmembrane helix</keyword>
<proteinExistence type="predicted"/>
<keyword evidence="1" id="KW-0812">Transmembrane</keyword>
<dbReference type="EMBL" id="JALLAZ020000269">
    <property type="protein sequence ID" value="KAL3799064.1"/>
    <property type="molecule type" value="Genomic_DNA"/>
</dbReference>
<dbReference type="AlphaFoldDB" id="A0ABD3QH22"/>
<reference evidence="3 4" key="1">
    <citation type="submission" date="2024-10" db="EMBL/GenBank/DDBJ databases">
        <title>Updated reference genomes for cyclostephanoid diatoms.</title>
        <authorList>
            <person name="Roberts W.R."/>
            <person name="Alverson A.J."/>
        </authorList>
    </citation>
    <scope>NUCLEOTIDE SEQUENCE [LARGE SCALE GENOMIC DNA]</scope>
    <source>
        <strain evidence="3 4">AJA276-08</strain>
    </source>
</reference>
<accession>A0ABD3QH22</accession>
<name>A0ABD3QH22_9STRA</name>
<keyword evidence="1" id="KW-0472">Membrane</keyword>
<dbReference type="PANTHER" id="PTHR47032:SF1">
    <property type="entry name" value="UDP-D-XYLOSE:L-FUCOSE ALPHA-1,3-D-XYLOSYLTRANSFERASE-RELATED"/>
    <property type="match status" value="1"/>
</dbReference>
<evidence type="ECO:0000313" key="4">
    <source>
        <dbReference type="Proteomes" id="UP001530315"/>
    </source>
</evidence>
<dbReference type="PANTHER" id="PTHR47032">
    <property type="entry name" value="UDP-D-XYLOSE:L-FUCOSE ALPHA-1,3-D-XYLOSYLTRANSFERASE-RELATED"/>
    <property type="match status" value="1"/>
</dbReference>
<dbReference type="InterPro" id="IPR052636">
    <property type="entry name" value="UDP-D-xylose:L-fucose_XylT"/>
</dbReference>
<protein>
    <recommendedName>
        <fullName evidence="2">Nucleotide-diphospho-sugar transferase domain-containing protein</fullName>
    </recommendedName>
</protein>
<dbReference type="InterPro" id="IPR005069">
    <property type="entry name" value="Nucl-diP-sugar_transferase"/>
</dbReference>
<dbReference type="Proteomes" id="UP001530315">
    <property type="component" value="Unassembled WGS sequence"/>
</dbReference>